<proteinExistence type="predicted"/>
<evidence type="ECO:0000256" key="1">
    <source>
        <dbReference type="SAM" id="Phobius"/>
    </source>
</evidence>
<dbReference type="Proteomes" id="UP000053127">
    <property type="component" value="Unassembled WGS sequence"/>
</dbReference>
<name>A0A101NXX9_9ACTN</name>
<keyword evidence="1" id="KW-0812">Transmembrane</keyword>
<reference evidence="2 3" key="1">
    <citation type="submission" date="2015-10" db="EMBL/GenBank/DDBJ databases">
        <title>Draft genome sequence of Streptomyces yokosukanensis DSM 40224, type strain for the species Streptomyces yokosukanensis.</title>
        <authorList>
            <person name="Ruckert C."/>
            <person name="Winkler A."/>
            <person name="Kalinowski J."/>
            <person name="Kampfer P."/>
            <person name="Glaeser S."/>
        </authorList>
    </citation>
    <scope>NUCLEOTIDE SEQUENCE [LARGE SCALE GENOMIC DNA]</scope>
    <source>
        <strain evidence="2 3">DSM 40224</strain>
    </source>
</reference>
<dbReference type="AlphaFoldDB" id="A0A101NXX9"/>
<keyword evidence="1" id="KW-1133">Transmembrane helix</keyword>
<keyword evidence="1" id="KW-0472">Membrane</keyword>
<gene>
    <name evidence="2" type="ORF">AQI95_30615</name>
</gene>
<evidence type="ECO:0000313" key="3">
    <source>
        <dbReference type="Proteomes" id="UP000053127"/>
    </source>
</evidence>
<protein>
    <submittedName>
        <fullName evidence="2">Uncharacterized protein</fullName>
    </submittedName>
</protein>
<accession>A0A101NXX9</accession>
<dbReference type="RefSeq" id="WP_067131105.1">
    <property type="nucleotide sequence ID" value="NZ_KQ948219.1"/>
</dbReference>
<sequence length="160" mass="17590">MWGASRADAVGEFQDRIEAAVAGSSYRMRRTGQGFDLVVDVHGRERREHTYRVALRPSEKAFTMADIVRGTTYDADPGRIRVGRSVSSGRSLYVVTSRNPDGTRYRFSSADGHRLIRGVARELGWRELMPTSVKVAIGFGIFGGLVGIGVLVGLAIAFWL</sequence>
<comment type="caution">
    <text evidence="2">The sequence shown here is derived from an EMBL/GenBank/DDBJ whole genome shotgun (WGS) entry which is preliminary data.</text>
</comment>
<organism evidence="2 3">
    <name type="scientific">Streptomyces yokosukanensis</name>
    <dbReference type="NCBI Taxonomy" id="67386"/>
    <lineage>
        <taxon>Bacteria</taxon>
        <taxon>Bacillati</taxon>
        <taxon>Actinomycetota</taxon>
        <taxon>Actinomycetes</taxon>
        <taxon>Kitasatosporales</taxon>
        <taxon>Streptomycetaceae</taxon>
        <taxon>Streptomyces</taxon>
    </lineage>
</organism>
<keyword evidence="3" id="KW-1185">Reference proteome</keyword>
<feature type="transmembrane region" description="Helical" evidence="1">
    <location>
        <begin position="135"/>
        <end position="159"/>
    </location>
</feature>
<dbReference type="OrthoDB" id="4207784at2"/>
<dbReference type="EMBL" id="LMWN01000043">
    <property type="protein sequence ID" value="KUN01295.1"/>
    <property type="molecule type" value="Genomic_DNA"/>
</dbReference>
<evidence type="ECO:0000313" key="2">
    <source>
        <dbReference type="EMBL" id="KUN01295.1"/>
    </source>
</evidence>